<evidence type="ECO:0000313" key="12">
    <source>
        <dbReference type="Proteomes" id="UP000600220"/>
    </source>
</evidence>
<feature type="region of interest" description="Disordered" evidence="8">
    <location>
        <begin position="86"/>
        <end position="107"/>
    </location>
</feature>
<evidence type="ECO:0000256" key="6">
    <source>
        <dbReference type="ARBA" id="ARBA00022737"/>
    </source>
</evidence>
<protein>
    <submittedName>
        <fullName evidence="11">YSIRK-type signal peptide-containing protein</fullName>
    </submittedName>
</protein>
<evidence type="ECO:0000256" key="1">
    <source>
        <dbReference type="ARBA" id="ARBA00004168"/>
    </source>
</evidence>
<comment type="similarity">
    <text evidence="2">Belongs to the serine-aspartate repeat-containing protein (SDr) family.</text>
</comment>
<feature type="compositionally biased region" description="Basic and acidic residues" evidence="8">
    <location>
        <begin position="1151"/>
        <end position="1160"/>
    </location>
</feature>
<feature type="region of interest" description="Disordered" evidence="8">
    <location>
        <begin position="129"/>
        <end position="149"/>
    </location>
</feature>
<dbReference type="Pfam" id="PF10425">
    <property type="entry name" value="SdrG_C_C"/>
    <property type="match status" value="1"/>
</dbReference>
<dbReference type="PANTHER" id="PTHR36108:SF13">
    <property type="entry name" value="COLOSSIN-B-RELATED"/>
    <property type="match status" value="1"/>
</dbReference>
<evidence type="ECO:0000259" key="10">
    <source>
        <dbReference type="PROSITE" id="PS50847"/>
    </source>
</evidence>
<feature type="region of interest" description="Disordered" evidence="8">
    <location>
        <begin position="542"/>
        <end position="565"/>
    </location>
</feature>
<feature type="compositionally biased region" description="Polar residues" evidence="8">
    <location>
        <begin position="36"/>
        <end position="46"/>
    </location>
</feature>
<dbReference type="AlphaFoldDB" id="A0A8H9BTU8"/>
<dbReference type="InterPro" id="IPR019931">
    <property type="entry name" value="LPXTG_anchor"/>
</dbReference>
<proteinExistence type="inferred from homology"/>
<feature type="compositionally biased region" description="Pro residues" evidence="8">
    <location>
        <begin position="1119"/>
        <end position="1129"/>
    </location>
</feature>
<dbReference type="InterPro" id="IPR011252">
    <property type="entry name" value="Fibrogen-bd_dom1"/>
</dbReference>
<dbReference type="Proteomes" id="UP000600220">
    <property type="component" value="Unassembled WGS sequence"/>
</dbReference>
<gene>
    <name evidence="11" type="ORF">EGV54_00755</name>
</gene>
<feature type="chain" id="PRO_5034112070" evidence="9">
    <location>
        <begin position="37"/>
        <end position="1244"/>
    </location>
</feature>
<feature type="compositionally biased region" description="Pro residues" evidence="8">
    <location>
        <begin position="1140"/>
        <end position="1150"/>
    </location>
</feature>
<dbReference type="InterPro" id="IPR011266">
    <property type="entry name" value="Adhesin_Fg-bd_dom_2"/>
</dbReference>
<dbReference type="Pfam" id="PF17210">
    <property type="entry name" value="SdrD_B"/>
    <property type="match status" value="3"/>
</dbReference>
<dbReference type="GO" id="GO:0007155">
    <property type="term" value="P:cell adhesion"/>
    <property type="evidence" value="ECO:0007669"/>
    <property type="project" value="InterPro"/>
</dbReference>
<keyword evidence="7" id="KW-0572">Peptidoglycan-anchor</keyword>
<evidence type="ECO:0000256" key="7">
    <source>
        <dbReference type="ARBA" id="ARBA00023088"/>
    </source>
</evidence>
<comment type="caution">
    <text evidence="11">The sequence shown here is derived from an EMBL/GenBank/DDBJ whole genome shotgun (WGS) entry which is preliminary data.</text>
</comment>
<feature type="region of interest" description="Disordered" evidence="8">
    <location>
        <begin position="36"/>
        <end position="60"/>
    </location>
</feature>
<feature type="signal peptide" evidence="9">
    <location>
        <begin position="1"/>
        <end position="36"/>
    </location>
</feature>
<feature type="region of interest" description="Disordered" evidence="8">
    <location>
        <begin position="1074"/>
        <end position="1216"/>
    </location>
</feature>
<dbReference type="NCBIfam" id="TIGR01168">
    <property type="entry name" value="YSIRK_signal"/>
    <property type="match status" value="1"/>
</dbReference>
<reference evidence="11 12" key="1">
    <citation type="submission" date="2018-11" db="EMBL/GenBank/DDBJ databases">
        <authorList>
            <consortium name="Veterinary Laboratory Investigation and Response Network"/>
        </authorList>
    </citation>
    <scope>NUCLEOTIDE SEQUENCE [LARGE SCALE GENOMIC DNA]</scope>
    <source>
        <strain evidence="11 12">SPSE-18-VL-LA-PA-Ryan-0021</strain>
    </source>
</reference>
<evidence type="ECO:0000256" key="8">
    <source>
        <dbReference type="SAM" id="MobiDB-lite"/>
    </source>
</evidence>
<evidence type="ECO:0000256" key="3">
    <source>
        <dbReference type="ARBA" id="ARBA00022512"/>
    </source>
</evidence>
<comment type="subcellular location">
    <subcellularLocation>
        <location evidence="1">Secreted</location>
        <location evidence="1">Cell wall</location>
        <topology evidence="1">Peptidoglycan-anchor</topology>
    </subcellularLocation>
</comment>
<dbReference type="PROSITE" id="PS50847">
    <property type="entry name" value="GRAM_POS_ANCHORING"/>
    <property type="match status" value="1"/>
</dbReference>
<dbReference type="Pfam" id="PF17961">
    <property type="entry name" value="Big_8"/>
    <property type="match status" value="1"/>
</dbReference>
<dbReference type="EMBL" id="AAXKXX010000001">
    <property type="protein sequence ID" value="EGQ4383630.1"/>
    <property type="molecule type" value="Genomic_DNA"/>
</dbReference>
<organism evidence="11 12">
    <name type="scientific">Staphylococcus pseudintermedius</name>
    <dbReference type="NCBI Taxonomy" id="283734"/>
    <lineage>
        <taxon>Bacteria</taxon>
        <taxon>Bacillati</taxon>
        <taxon>Bacillota</taxon>
        <taxon>Bacilli</taxon>
        <taxon>Bacillales</taxon>
        <taxon>Staphylococcaceae</taxon>
        <taxon>Staphylococcus</taxon>
        <taxon>Staphylococcus intermedius group</taxon>
    </lineage>
</organism>
<name>A0A8H9BTU8_STAPS</name>
<feature type="compositionally biased region" description="Pro residues" evidence="8">
    <location>
        <begin position="1098"/>
        <end position="1108"/>
    </location>
</feature>
<evidence type="ECO:0000256" key="9">
    <source>
        <dbReference type="SAM" id="SignalP"/>
    </source>
</evidence>
<keyword evidence="4" id="KW-0964">Secreted</keyword>
<feature type="compositionally biased region" description="Polar residues" evidence="8">
    <location>
        <begin position="139"/>
        <end position="149"/>
    </location>
</feature>
<dbReference type="Pfam" id="PF00746">
    <property type="entry name" value="Gram_pos_anchor"/>
    <property type="match status" value="1"/>
</dbReference>
<feature type="compositionally biased region" description="Basic and acidic residues" evidence="8">
    <location>
        <begin position="47"/>
        <end position="57"/>
    </location>
</feature>
<evidence type="ECO:0000256" key="2">
    <source>
        <dbReference type="ARBA" id="ARBA00007257"/>
    </source>
</evidence>
<accession>A0A8H9BTU8</accession>
<dbReference type="RefSeq" id="WP_208664550.1">
    <property type="nucleotide sequence ID" value="NZ_BAAFIK010000001.1"/>
</dbReference>
<feature type="compositionally biased region" description="Low complexity" evidence="8">
    <location>
        <begin position="91"/>
        <end position="101"/>
    </location>
</feature>
<feature type="compositionally biased region" description="Polar residues" evidence="8">
    <location>
        <begin position="1189"/>
        <end position="1202"/>
    </location>
</feature>
<evidence type="ECO:0000256" key="4">
    <source>
        <dbReference type="ARBA" id="ARBA00022525"/>
    </source>
</evidence>
<keyword evidence="12" id="KW-1185">Reference proteome</keyword>
<feature type="domain" description="Gram-positive cocci surface proteins LPxTG" evidence="10">
    <location>
        <begin position="1205"/>
        <end position="1243"/>
    </location>
</feature>
<evidence type="ECO:0000256" key="5">
    <source>
        <dbReference type="ARBA" id="ARBA00022729"/>
    </source>
</evidence>
<feature type="compositionally biased region" description="Basic and acidic residues" evidence="8">
    <location>
        <begin position="1109"/>
        <end position="1118"/>
    </location>
</feature>
<dbReference type="SUPFAM" id="SSF117074">
    <property type="entry name" value="Hypothetical protein PA1324"/>
    <property type="match status" value="3"/>
</dbReference>
<sequence>MITNKNIYSIRKHKLGVASFLLGTLFVVGHANNAEASEVSTTTQEQNAEKEQTKTEGELTTEAAQQTAVESIPASENMQERTLVASENGKEVTTTESTQEVTKTETKDTVTMKATEIVQPVSQIDKSVTQTAAPVAEPSTANKQTSPRQVQELTAPMDTKVINVENGTDVTSKVKVEKSSITGHQNKDKTYHQSNTVNPHKAERVTLNYDWSFDKDIKNDDYFEFQLSDNVDTNGISTVKKVPNIVDTQNNDTVIAFGEINEQNRVRYRFTDYVSKKDNVKGNLSLNLFIDPSKVLNNGNTTVSSILNGTKTESTFNIEYIDGIHNAAGVTLNGRLDELSKANQTFTHFATFKPKHNKLSSVTIKGKVKNGVLQNSNNGEVKVYEFIGNGELPQSVYANVNDTNQFKDITTSMNSKKSNGTGYEITFDMMNDKPYVILYKGYFDSNSKDFDFTTNATGYQNLNQSSYYYWPYNHYFNLTWDNGVAFYSNNASGEGNDKPVPPTYGFSELVDTTQNTAPATMTFQTTGVLEEIEDSVVLNTLSQSGEDRSENTSPIIETTEDSQPVEFEEETNHGIQDVTLHADAVDFEEETNHGEQDTVHHSDVVEYDEDTTTGMLTGAISDHTTEEDTMEYTTDGLLIEFDDEMNPNVSGQYDDITTDTIEESSHIDTFTELESEFGQHDGIVTFEEDTIVEKPKTEKGNRVPLVIDLSTPKHNHQFNIQPTDPNIDTSATYRIGDFVWRDEDHNGVQNDGEHGLEGVLVTLKTADGVVLNTTTSDANGHYQFTNVQKGKYIVEFTTPEGYEATSKHTTANTEKDSDGLIANIDVTQDDMSIDAGFFPLENWNPQPKDETYTIGDFVWRDEDHNGVQNDGEHGLEGVLVTLKTADGVVLNTTTSDANGHYQFTNVQKGKYIVEFTTPEGYEATSKHTTANTEKDSDGLIANIDVTQDDMSIDAGFFPLENWNPQPKDETYTIGDFVWRDEDHNGVQNDGEHGLEGVLVTLKTADGVVLNTTTSDANGHYQFTNVQKGKYIVEFTTPEGYEPTSKHTTANTEKDSDGLIANIDVTQDDMSIDAGFFPLENWNPQPEPKNPDDKEKPAPDQPDVPQPEPKNPDDREKPAPEQPDVPQPEPKNPDDREKPAPEQPDVPQPEPKNPDDKEKPAPEQPDVPQPKPMLPGEKVKPKPTHPGEAMQTTPQDKSTSQTDEVLPKTGESSSQSSALIFGGLLSLLGLGLLRRSSKQNRSSMK</sequence>
<feature type="compositionally biased region" description="Basic and acidic residues" evidence="8">
    <location>
        <begin position="1130"/>
        <end position="1139"/>
    </location>
</feature>
<dbReference type="NCBIfam" id="TIGR01167">
    <property type="entry name" value="LPXTG_anchor"/>
    <property type="match status" value="1"/>
</dbReference>
<evidence type="ECO:0000313" key="11">
    <source>
        <dbReference type="EMBL" id="EGQ4383630.1"/>
    </source>
</evidence>
<dbReference type="Gene3D" id="2.60.40.1290">
    <property type="match status" value="1"/>
</dbReference>
<keyword evidence="3" id="KW-0134">Cell wall</keyword>
<dbReference type="InterPro" id="IPR013783">
    <property type="entry name" value="Ig-like_fold"/>
</dbReference>
<dbReference type="PANTHER" id="PTHR36108">
    <property type="entry name" value="COLOSSIN-B-RELATED"/>
    <property type="match status" value="1"/>
</dbReference>
<dbReference type="Pfam" id="PF04650">
    <property type="entry name" value="YSIRK_signal"/>
    <property type="match status" value="1"/>
</dbReference>
<feature type="compositionally biased region" description="Pro residues" evidence="8">
    <location>
        <begin position="1161"/>
        <end position="1172"/>
    </location>
</feature>
<dbReference type="InterPro" id="IPR005877">
    <property type="entry name" value="YSIRK_signal_dom"/>
</dbReference>
<keyword evidence="6" id="KW-0677">Repeat</keyword>
<dbReference type="Gene3D" id="2.60.40.1280">
    <property type="match status" value="1"/>
</dbReference>
<feature type="compositionally biased region" description="Basic and acidic residues" evidence="8">
    <location>
        <begin position="1088"/>
        <end position="1097"/>
    </location>
</feature>
<dbReference type="InterPro" id="IPR033764">
    <property type="entry name" value="Sdr_B"/>
</dbReference>
<dbReference type="InterPro" id="IPR008966">
    <property type="entry name" value="Adhesion_dom_sf"/>
</dbReference>
<dbReference type="InterPro" id="IPR041171">
    <property type="entry name" value="SDR_Ig"/>
</dbReference>
<dbReference type="SUPFAM" id="SSF49401">
    <property type="entry name" value="Bacterial adhesins"/>
    <property type="match status" value="2"/>
</dbReference>
<dbReference type="Gene3D" id="2.60.40.10">
    <property type="entry name" value="Immunoglobulins"/>
    <property type="match status" value="3"/>
</dbReference>
<keyword evidence="5 9" id="KW-0732">Signal</keyword>